<proteinExistence type="predicted"/>
<dbReference type="AlphaFoldDB" id="A0AAU8K7C4"/>
<feature type="active site" description="Tele-AMP-histidine intermediate" evidence="1">
    <location>
        <position position="103"/>
    </location>
</feature>
<dbReference type="SUPFAM" id="SSF54197">
    <property type="entry name" value="HIT-like"/>
    <property type="match status" value="1"/>
</dbReference>
<sequence>MAGEPQHDCLFCKIVAGEIPATVVRKTADTIAFRDIHPQAPTHVLVIPHVHYPNAAALAAAEPAIAAELLTEAAEVAREEGIEDYRMIFNTGAGAGQTIFHAHVHILGGKPLREGMV</sequence>
<dbReference type="PANTHER" id="PTHR23089">
    <property type="entry name" value="HISTIDINE TRIAD HIT PROTEIN"/>
    <property type="match status" value="1"/>
</dbReference>
<dbReference type="EMBL" id="CP159872">
    <property type="protein sequence ID" value="XCM83977.1"/>
    <property type="molecule type" value="Genomic_DNA"/>
</dbReference>
<dbReference type="RefSeq" id="WP_354644916.1">
    <property type="nucleotide sequence ID" value="NZ_CP159872.1"/>
</dbReference>
<dbReference type="Gene3D" id="3.30.428.10">
    <property type="entry name" value="HIT-like"/>
    <property type="match status" value="1"/>
</dbReference>
<feature type="domain" description="HIT" evidence="4">
    <location>
        <begin position="10"/>
        <end position="117"/>
    </location>
</feature>
<evidence type="ECO:0000256" key="1">
    <source>
        <dbReference type="PIRSR" id="PIRSR601310-1"/>
    </source>
</evidence>
<organism evidence="5">
    <name type="scientific">Kitasatospora camelliae</name>
    <dbReference type="NCBI Taxonomy" id="3156397"/>
    <lineage>
        <taxon>Bacteria</taxon>
        <taxon>Bacillati</taxon>
        <taxon>Actinomycetota</taxon>
        <taxon>Actinomycetes</taxon>
        <taxon>Kitasatosporales</taxon>
        <taxon>Streptomycetaceae</taxon>
        <taxon>Kitasatospora</taxon>
    </lineage>
</organism>
<feature type="short sequence motif" description="Histidine triad motif" evidence="2 3">
    <location>
        <begin position="101"/>
        <end position="105"/>
    </location>
</feature>
<dbReference type="InterPro" id="IPR011146">
    <property type="entry name" value="HIT-like"/>
</dbReference>
<name>A0AAU8K7C4_9ACTN</name>
<dbReference type="PROSITE" id="PS51084">
    <property type="entry name" value="HIT_2"/>
    <property type="match status" value="1"/>
</dbReference>
<evidence type="ECO:0000313" key="5">
    <source>
        <dbReference type="EMBL" id="XCM83977.1"/>
    </source>
</evidence>
<evidence type="ECO:0000256" key="2">
    <source>
        <dbReference type="PIRSR" id="PIRSR601310-3"/>
    </source>
</evidence>
<evidence type="ECO:0000259" key="4">
    <source>
        <dbReference type="PROSITE" id="PS51084"/>
    </source>
</evidence>
<dbReference type="Pfam" id="PF01230">
    <property type="entry name" value="HIT"/>
    <property type="match status" value="1"/>
</dbReference>
<evidence type="ECO:0000256" key="3">
    <source>
        <dbReference type="PROSITE-ProRule" id="PRU00464"/>
    </source>
</evidence>
<dbReference type="GO" id="GO:0003824">
    <property type="term" value="F:catalytic activity"/>
    <property type="evidence" value="ECO:0007669"/>
    <property type="project" value="InterPro"/>
</dbReference>
<dbReference type="KEGG" id="kcm:ABWK59_11680"/>
<dbReference type="InterPro" id="IPR001310">
    <property type="entry name" value="Histidine_triad_HIT"/>
</dbReference>
<gene>
    <name evidence="5" type="ORF">ABWK59_11680</name>
</gene>
<reference evidence="5" key="1">
    <citation type="submission" date="2024-06" db="EMBL/GenBank/DDBJ databases">
        <title>The genome sequences of Kitasatospora sp. strain HUAS MG31.</title>
        <authorList>
            <person name="Mo P."/>
        </authorList>
    </citation>
    <scope>NUCLEOTIDE SEQUENCE</scope>
    <source>
        <strain evidence="5">HUAS MG31</strain>
    </source>
</reference>
<dbReference type="PRINTS" id="PR00332">
    <property type="entry name" value="HISTRIAD"/>
</dbReference>
<protein>
    <submittedName>
        <fullName evidence="5">HIT domain-containing protein</fullName>
    </submittedName>
</protein>
<dbReference type="InterPro" id="IPR036265">
    <property type="entry name" value="HIT-like_sf"/>
</dbReference>
<accession>A0AAU8K7C4</accession>